<feature type="compositionally biased region" description="Basic and acidic residues" evidence="1">
    <location>
        <begin position="853"/>
        <end position="862"/>
    </location>
</feature>
<organism evidence="3 4">
    <name type="scientific">Obba rivulosa</name>
    <dbReference type="NCBI Taxonomy" id="1052685"/>
    <lineage>
        <taxon>Eukaryota</taxon>
        <taxon>Fungi</taxon>
        <taxon>Dikarya</taxon>
        <taxon>Basidiomycota</taxon>
        <taxon>Agaricomycotina</taxon>
        <taxon>Agaricomycetes</taxon>
        <taxon>Polyporales</taxon>
        <taxon>Gelatoporiaceae</taxon>
        <taxon>Obba</taxon>
    </lineage>
</organism>
<evidence type="ECO:0000256" key="1">
    <source>
        <dbReference type="SAM" id="MobiDB-lite"/>
    </source>
</evidence>
<evidence type="ECO:0000313" key="4">
    <source>
        <dbReference type="Proteomes" id="UP000250043"/>
    </source>
</evidence>
<dbReference type="OrthoDB" id="2745718at2759"/>
<gene>
    <name evidence="3" type="ORF">OBBRIDRAFT_739112</name>
</gene>
<feature type="region of interest" description="Disordered" evidence="1">
    <location>
        <begin position="846"/>
        <end position="877"/>
    </location>
</feature>
<dbReference type="InterPro" id="IPR009686">
    <property type="entry name" value="Senescence/spartin_C"/>
</dbReference>
<dbReference type="GO" id="GO:0005886">
    <property type="term" value="C:plasma membrane"/>
    <property type="evidence" value="ECO:0007669"/>
    <property type="project" value="TreeGrafter"/>
</dbReference>
<accession>A0A8E2AJT0</accession>
<dbReference type="SMART" id="SM00256">
    <property type="entry name" value="FBOX"/>
    <property type="match status" value="1"/>
</dbReference>
<dbReference type="Pfam" id="PF06911">
    <property type="entry name" value="Senescence"/>
    <property type="match status" value="1"/>
</dbReference>
<dbReference type="EMBL" id="KV722559">
    <property type="protein sequence ID" value="OCH85848.1"/>
    <property type="molecule type" value="Genomic_DNA"/>
</dbReference>
<proteinExistence type="predicted"/>
<dbReference type="PANTHER" id="PTHR21068">
    <property type="entry name" value="SPARTIN"/>
    <property type="match status" value="1"/>
</dbReference>
<protein>
    <recommendedName>
        <fullName evidence="2">F-box domain-containing protein</fullName>
    </recommendedName>
</protein>
<reference evidence="3 4" key="1">
    <citation type="submission" date="2016-07" db="EMBL/GenBank/DDBJ databases">
        <title>Draft genome of the white-rot fungus Obba rivulosa 3A-2.</title>
        <authorList>
            <consortium name="DOE Joint Genome Institute"/>
            <person name="Miettinen O."/>
            <person name="Riley R."/>
            <person name="Acob R."/>
            <person name="Barry K."/>
            <person name="Cullen D."/>
            <person name="De Vries R."/>
            <person name="Hainaut M."/>
            <person name="Hatakka A."/>
            <person name="Henrissat B."/>
            <person name="Hilden K."/>
            <person name="Kuo R."/>
            <person name="Labutti K."/>
            <person name="Lipzen A."/>
            <person name="Makela M.R."/>
            <person name="Sandor L."/>
            <person name="Spatafora J.W."/>
            <person name="Grigoriev I.V."/>
            <person name="Hibbett D.S."/>
        </authorList>
    </citation>
    <scope>NUCLEOTIDE SEQUENCE [LARGE SCALE GENOMIC DNA]</scope>
    <source>
        <strain evidence="3 4">3A-2</strain>
    </source>
</reference>
<dbReference type="Pfam" id="PF00646">
    <property type="entry name" value="F-box"/>
    <property type="match status" value="1"/>
</dbReference>
<sequence>MSQKINGRPLTSALLGLPEELLIEVLKNLDFRDILRCCLVCRLLQSTVAGSLELQYKIELGADGLVDGPPSALTTADRLQLLLDRRRRWRSLDWVRQESVPIAGGCQAYELVDGVFAKSMGGGFGTGSRHFTTVRLPSRSEPASVNVRDDVGIPTRDFAMDPSQDLVALVHNDDGDAMFPRVIIHLHTLSTNSPHPKAEFPRITASVPFETGSSVIQVVDDVIGLFFWAHGPGILIWNWHTGVLLVNLLPPMAWDFAFISNRAFIVTATSGSLRRIASLGMPPIRPSQEMQSFSTHSGPFVHSPGAGKPFYPSHEMCAHLFDLNYGDRGPRFLLFVPNRFFLSLIPVGGERRGPWHTLERPWDTWGPMNSRVLRRRSMFQWLRYIHGHRLVFPPPPAALHDELPLVVYDFNVHPKRLNDPVQKPVNYKEVTLPEVLRAENTFEEDVITYLPYACSVKADSFQYSGLMIDDERIIGMKVCASIQMSIHADMDTVTSTSSCNSLTWSHFKAIRPVTMSNGTEPQVLVEIPDAIAAHVLGQSSVVLGEGTLAIVSTQSSSLAAPAQGGFEDTPILTLTVGSAAFPLFRTSTFGTLANGDYRTYVFTPEIGSEKGGYVCCIHYRMATAHTSVGYTSYVQITLPQGVEEAESMLSQLQTRFEQVLVDYGLLKEGVEANADELGKSVRDESAVLAQNVKDSVPPYLTQYPPTTSPASFTETGHSVMASSASGTGSLAATAWQLTNAVSTAAGQAGAWVAGRFVPTTESNTETLQSTANAWDITSDGVSAGLSEVRSAAGDAAGKIVENDYGPEAREVLGNAATSAGNVGAVAGAAMEVTSGAAFATAGLRGAAASQTKQQERKNRTEAEGEVLVEGNWKDVPI</sequence>
<dbReference type="PROSITE" id="PS50181">
    <property type="entry name" value="FBOX"/>
    <property type="match status" value="1"/>
</dbReference>
<dbReference type="CDD" id="cd09917">
    <property type="entry name" value="F-box_SF"/>
    <property type="match status" value="1"/>
</dbReference>
<evidence type="ECO:0000259" key="2">
    <source>
        <dbReference type="PROSITE" id="PS50181"/>
    </source>
</evidence>
<evidence type="ECO:0000313" key="3">
    <source>
        <dbReference type="EMBL" id="OCH85848.1"/>
    </source>
</evidence>
<dbReference type="Gene3D" id="1.20.1280.50">
    <property type="match status" value="1"/>
</dbReference>
<dbReference type="PANTHER" id="PTHR21068:SF43">
    <property type="entry name" value="SPARTIN"/>
    <property type="match status" value="1"/>
</dbReference>
<dbReference type="SUPFAM" id="SSF81383">
    <property type="entry name" value="F-box domain"/>
    <property type="match status" value="1"/>
</dbReference>
<name>A0A8E2AJT0_9APHY</name>
<dbReference type="InterPro" id="IPR001810">
    <property type="entry name" value="F-box_dom"/>
</dbReference>
<dbReference type="Proteomes" id="UP000250043">
    <property type="component" value="Unassembled WGS sequence"/>
</dbReference>
<feature type="domain" description="F-box" evidence="2">
    <location>
        <begin position="11"/>
        <end position="59"/>
    </location>
</feature>
<dbReference type="InterPro" id="IPR045036">
    <property type="entry name" value="Spartin-like"/>
</dbReference>
<keyword evidence="4" id="KW-1185">Reference proteome</keyword>
<dbReference type="AlphaFoldDB" id="A0A8E2AJT0"/>
<dbReference type="InterPro" id="IPR036047">
    <property type="entry name" value="F-box-like_dom_sf"/>
</dbReference>